<reference evidence="2 3" key="1">
    <citation type="submission" date="2016-10" db="EMBL/GenBank/DDBJ databases">
        <authorList>
            <person name="de Groot N.N."/>
        </authorList>
    </citation>
    <scope>NUCLEOTIDE SEQUENCE [LARGE SCALE GENOMIC DNA]</scope>
    <source>
        <strain evidence="2 3">DSM 22024</strain>
    </source>
</reference>
<dbReference type="OrthoDB" id="4947588at2"/>
<dbReference type="AlphaFoldDB" id="A0A1H1RA38"/>
<feature type="region of interest" description="Disordered" evidence="1">
    <location>
        <begin position="37"/>
        <end position="56"/>
    </location>
</feature>
<accession>A0A1H1RA38</accession>
<evidence type="ECO:0000256" key="1">
    <source>
        <dbReference type="SAM" id="MobiDB-lite"/>
    </source>
</evidence>
<dbReference type="EMBL" id="LT629732">
    <property type="protein sequence ID" value="SDS32535.1"/>
    <property type="molecule type" value="Genomic_DNA"/>
</dbReference>
<protein>
    <recommendedName>
        <fullName evidence="4">PRC-barrel domain-containing protein</fullName>
    </recommendedName>
</protein>
<evidence type="ECO:0000313" key="2">
    <source>
        <dbReference type="EMBL" id="SDS32535.1"/>
    </source>
</evidence>
<proteinExistence type="predicted"/>
<dbReference type="RefSeq" id="WP_157728450.1">
    <property type="nucleotide sequence ID" value="NZ_LT629732.1"/>
</dbReference>
<keyword evidence="3" id="KW-1185">Reference proteome</keyword>
<sequence length="126" mass="12885">MTTPLSGNEGPITQVREGMPVVDAEGKKLGKVAELKMGDPEAATEQGQQAPSPGGGGVVSNVLAAFDNREPFAVPTAGAADLLRTGFVKVDPSGLFKRDFYVSAADVLGVQDGTVRVSISAAQLAD</sequence>
<dbReference type="Proteomes" id="UP000198983">
    <property type="component" value="Chromosome I"/>
</dbReference>
<evidence type="ECO:0008006" key="4">
    <source>
        <dbReference type="Google" id="ProtNLM"/>
    </source>
</evidence>
<gene>
    <name evidence="2" type="ORF">SAMN04489717_2336</name>
</gene>
<evidence type="ECO:0000313" key="3">
    <source>
        <dbReference type="Proteomes" id="UP000198983"/>
    </source>
</evidence>
<organism evidence="2 3">
    <name type="scientific">Actinopolymorpha singaporensis</name>
    <dbReference type="NCBI Taxonomy" id="117157"/>
    <lineage>
        <taxon>Bacteria</taxon>
        <taxon>Bacillati</taxon>
        <taxon>Actinomycetota</taxon>
        <taxon>Actinomycetes</taxon>
        <taxon>Propionibacteriales</taxon>
        <taxon>Actinopolymorphaceae</taxon>
        <taxon>Actinopolymorpha</taxon>
    </lineage>
</organism>
<name>A0A1H1RA38_9ACTN</name>